<protein>
    <submittedName>
        <fullName evidence="1">Putative adenosine deaminase</fullName>
    </submittedName>
</protein>
<name>X7YIB5_MYCXE</name>
<organism evidence="1">
    <name type="scientific">Mycobacterium xenopi 4042</name>
    <dbReference type="NCBI Taxonomy" id="1299334"/>
    <lineage>
        <taxon>Bacteria</taxon>
        <taxon>Bacillati</taxon>
        <taxon>Actinomycetota</taxon>
        <taxon>Actinomycetes</taxon>
        <taxon>Mycobacteriales</taxon>
        <taxon>Mycobacteriaceae</taxon>
        <taxon>Mycobacterium</taxon>
    </lineage>
</organism>
<gene>
    <name evidence="1" type="ORF">I553_0403</name>
</gene>
<dbReference type="AlphaFoldDB" id="X7YIB5"/>
<sequence>MTTPLTLDMISKAPKALLHDHLDGGCARLLCSTSRPDRLRRPALHRRRRAGPLVSHPLLQRVAGALPRAVCAHRRGDADT</sequence>
<reference evidence="1" key="1">
    <citation type="submission" date="2014-01" db="EMBL/GenBank/DDBJ databases">
        <authorList>
            <person name="Brown-Elliot B."/>
            <person name="Wallace R."/>
            <person name="Lenaerts A."/>
            <person name="Ordway D."/>
            <person name="DeGroote M.A."/>
            <person name="Parker T."/>
            <person name="Sizemore C."/>
            <person name="Tallon L.J."/>
            <person name="Sadzewicz L.K."/>
            <person name="Sengamalay N."/>
            <person name="Fraser C.M."/>
            <person name="Hine E."/>
            <person name="Shefchek K.A."/>
            <person name="Das S.P."/>
            <person name="Tettelin H."/>
        </authorList>
    </citation>
    <scope>NUCLEOTIDE SEQUENCE [LARGE SCALE GENOMIC DNA]</scope>
    <source>
        <strain evidence="1">4042</strain>
    </source>
</reference>
<evidence type="ECO:0000313" key="1">
    <source>
        <dbReference type="EMBL" id="EUA06814.1"/>
    </source>
</evidence>
<dbReference type="EMBL" id="JAOB01000093">
    <property type="protein sequence ID" value="EUA06814.1"/>
    <property type="molecule type" value="Genomic_DNA"/>
</dbReference>
<proteinExistence type="predicted"/>
<accession>X7YIB5</accession>
<comment type="caution">
    <text evidence="1">The sequence shown here is derived from an EMBL/GenBank/DDBJ whole genome shotgun (WGS) entry which is preliminary data.</text>
</comment>
<dbReference type="PATRIC" id="fig|1299334.3.peg.9991"/>